<feature type="transmembrane region" description="Helical" evidence="8">
    <location>
        <begin position="292"/>
        <end position="311"/>
    </location>
</feature>
<dbReference type="SMART" id="SM00387">
    <property type="entry name" value="HATPase_c"/>
    <property type="match status" value="1"/>
</dbReference>
<dbReference type="PANTHER" id="PTHR34220">
    <property type="entry name" value="SENSOR HISTIDINE KINASE YPDA"/>
    <property type="match status" value="1"/>
</dbReference>
<dbReference type="SMART" id="SM00304">
    <property type="entry name" value="HAMP"/>
    <property type="match status" value="1"/>
</dbReference>
<feature type="domain" description="Histidine kinase" evidence="9">
    <location>
        <begin position="480"/>
        <end position="584"/>
    </location>
</feature>
<dbReference type="EC" id="2.7.13.3" evidence="3"/>
<keyword evidence="5" id="KW-0808">Transferase</keyword>
<evidence type="ECO:0000256" key="3">
    <source>
        <dbReference type="ARBA" id="ARBA00012438"/>
    </source>
</evidence>
<comment type="subcellular location">
    <subcellularLocation>
        <location evidence="2">Membrane</location>
    </subcellularLocation>
</comment>
<comment type="caution">
    <text evidence="11">The sequence shown here is derived from an EMBL/GenBank/DDBJ whole genome shotgun (WGS) entry which is preliminary data.</text>
</comment>
<evidence type="ECO:0000259" key="9">
    <source>
        <dbReference type="PROSITE" id="PS50109"/>
    </source>
</evidence>
<keyword evidence="8" id="KW-0812">Transmembrane</keyword>
<dbReference type="PROSITE" id="PS50885">
    <property type="entry name" value="HAMP"/>
    <property type="match status" value="1"/>
</dbReference>
<dbReference type="InterPro" id="IPR036890">
    <property type="entry name" value="HATPase_C_sf"/>
</dbReference>
<keyword evidence="12" id="KW-1185">Reference proteome</keyword>
<keyword evidence="4" id="KW-0597">Phosphoprotein</keyword>
<gene>
    <name evidence="11" type="ORF">OCV99_07665</name>
</gene>
<reference evidence="11 12" key="1">
    <citation type="journal article" date="2021" name="ISME Commun">
        <title>Automated analysis of genomic sequences facilitates high-throughput and comprehensive description of bacteria.</title>
        <authorList>
            <person name="Hitch T.C.A."/>
        </authorList>
    </citation>
    <scope>NUCLEOTIDE SEQUENCE [LARGE SCALE GENOMIC DNA]</scope>
    <source>
        <strain evidence="11 12">Sanger_03</strain>
    </source>
</reference>
<accession>A0ABT2RM02</accession>
<evidence type="ECO:0000256" key="4">
    <source>
        <dbReference type="ARBA" id="ARBA00022553"/>
    </source>
</evidence>
<keyword evidence="8" id="KW-1133">Transmembrane helix</keyword>
<keyword evidence="6 11" id="KW-0418">Kinase</keyword>
<dbReference type="SUPFAM" id="SSF55874">
    <property type="entry name" value="ATPase domain of HSP90 chaperone/DNA topoisomerase II/histidine kinase"/>
    <property type="match status" value="1"/>
</dbReference>
<evidence type="ECO:0000313" key="12">
    <source>
        <dbReference type="Proteomes" id="UP001652431"/>
    </source>
</evidence>
<evidence type="ECO:0000256" key="6">
    <source>
        <dbReference type="ARBA" id="ARBA00022777"/>
    </source>
</evidence>
<sequence length="592" mass="68614">MELKGRMNTWNLKKKMSFFLTLTSVMTSVIILSVSTLSAVHYMTEQSKEMTRTQLETLASNYDKTLEQYQSLAIALVIEESVQEYCKSAESSGEEYEREAGEVYDYLLNMLNVQSNMNFAVVEKYNKNKYVYKGNSSVVDARFELVYQEDYEESVPAKQESKVHMSFSNRYFRDGKYTLTIYHPIYSATSIEEARGMLIMNLNDSLIEQLHLEKEKEADNEMFLMDCNGKIVSVANQERIGKRVTYQEQMQGDSGSFQKNGVLINYQKVGKWNYYLVNEISVFELYKGNMKVAAVLVFVIVGMTVLSIFLLRKMMKAFYEPLDRVVVAMDDVSEGRLDKRINQSSMDEDSRKLAEGFNTMMDEIDGLMEQVKVEQHQIEQIRFNALQSQIKPHFLYNTLECIHWQALADGNKEICTMVKALAQYYRIVLSRGKEIIPLKQELEHIRSYLVIQNMRYDNIIELEDRIPEEFHSLLIPKMTLQPLIENAIYHGIRIKEGEKGVVTLRIHRENQDVYLQVCDSGSGMSQEKIDEMNQSISRHDETFGYGVRNVNKRIELLFGKEYGLRFFKNEFGGVTVEIHLPIEGKTEDKGVI</sequence>
<evidence type="ECO:0000256" key="7">
    <source>
        <dbReference type="ARBA" id="ARBA00023012"/>
    </source>
</evidence>
<keyword evidence="8" id="KW-0472">Membrane</keyword>
<evidence type="ECO:0000256" key="8">
    <source>
        <dbReference type="SAM" id="Phobius"/>
    </source>
</evidence>
<name>A0ABT2RM02_9FIRM</name>
<dbReference type="InterPro" id="IPR003594">
    <property type="entry name" value="HATPase_dom"/>
</dbReference>
<dbReference type="Gene3D" id="6.10.340.10">
    <property type="match status" value="1"/>
</dbReference>
<dbReference type="PROSITE" id="PS50109">
    <property type="entry name" value="HIS_KIN"/>
    <property type="match status" value="1"/>
</dbReference>
<dbReference type="Pfam" id="PF06580">
    <property type="entry name" value="His_kinase"/>
    <property type="match status" value="1"/>
</dbReference>
<dbReference type="InterPro" id="IPR010559">
    <property type="entry name" value="Sig_transdc_His_kin_internal"/>
</dbReference>
<organism evidence="11 12">
    <name type="scientific">Dorea acetigenes</name>
    <dbReference type="NCBI Taxonomy" id="2981787"/>
    <lineage>
        <taxon>Bacteria</taxon>
        <taxon>Bacillati</taxon>
        <taxon>Bacillota</taxon>
        <taxon>Clostridia</taxon>
        <taxon>Lachnospirales</taxon>
        <taxon>Lachnospiraceae</taxon>
        <taxon>Dorea</taxon>
    </lineage>
</organism>
<dbReference type="InterPro" id="IPR003660">
    <property type="entry name" value="HAMP_dom"/>
</dbReference>
<dbReference type="SUPFAM" id="SSF158472">
    <property type="entry name" value="HAMP domain-like"/>
    <property type="match status" value="1"/>
</dbReference>
<dbReference type="CDD" id="cd06225">
    <property type="entry name" value="HAMP"/>
    <property type="match status" value="1"/>
</dbReference>
<dbReference type="InterPro" id="IPR050640">
    <property type="entry name" value="Bact_2-comp_sensor_kinase"/>
</dbReference>
<dbReference type="Gene3D" id="3.30.565.10">
    <property type="entry name" value="Histidine kinase-like ATPase, C-terminal domain"/>
    <property type="match status" value="1"/>
</dbReference>
<dbReference type="Proteomes" id="UP001652431">
    <property type="component" value="Unassembled WGS sequence"/>
</dbReference>
<dbReference type="InterPro" id="IPR005467">
    <property type="entry name" value="His_kinase_dom"/>
</dbReference>
<dbReference type="GO" id="GO:0016301">
    <property type="term" value="F:kinase activity"/>
    <property type="evidence" value="ECO:0007669"/>
    <property type="project" value="UniProtKB-KW"/>
</dbReference>
<evidence type="ECO:0000256" key="1">
    <source>
        <dbReference type="ARBA" id="ARBA00000085"/>
    </source>
</evidence>
<evidence type="ECO:0000256" key="5">
    <source>
        <dbReference type="ARBA" id="ARBA00022679"/>
    </source>
</evidence>
<feature type="domain" description="HAMP" evidence="10">
    <location>
        <begin position="321"/>
        <end position="369"/>
    </location>
</feature>
<keyword evidence="7" id="KW-0902">Two-component regulatory system</keyword>
<proteinExistence type="predicted"/>
<comment type="catalytic activity">
    <reaction evidence="1">
        <text>ATP + protein L-histidine = ADP + protein N-phospho-L-histidine.</text>
        <dbReference type="EC" id="2.7.13.3"/>
    </reaction>
</comment>
<evidence type="ECO:0000256" key="2">
    <source>
        <dbReference type="ARBA" id="ARBA00004370"/>
    </source>
</evidence>
<evidence type="ECO:0000313" key="11">
    <source>
        <dbReference type="EMBL" id="MCU6686426.1"/>
    </source>
</evidence>
<dbReference type="RefSeq" id="WP_158369504.1">
    <property type="nucleotide sequence ID" value="NZ_JAOQJU010000006.1"/>
</dbReference>
<evidence type="ECO:0000259" key="10">
    <source>
        <dbReference type="PROSITE" id="PS50885"/>
    </source>
</evidence>
<protein>
    <recommendedName>
        <fullName evidence="3">histidine kinase</fullName>
        <ecNumber evidence="3">2.7.13.3</ecNumber>
    </recommendedName>
</protein>
<dbReference type="EMBL" id="JAOQJU010000006">
    <property type="protein sequence ID" value="MCU6686426.1"/>
    <property type="molecule type" value="Genomic_DNA"/>
</dbReference>
<dbReference type="Pfam" id="PF02518">
    <property type="entry name" value="HATPase_c"/>
    <property type="match status" value="1"/>
</dbReference>
<dbReference type="PANTHER" id="PTHR34220:SF9">
    <property type="entry name" value="SIGNAL TRANSDUCTION HISTIDINE KINASE INTERNAL REGION DOMAIN-CONTAINING PROTEIN"/>
    <property type="match status" value="1"/>
</dbReference>